<dbReference type="AlphaFoldDB" id="A0A660SN05"/>
<dbReference type="Proteomes" id="UP000271125">
    <property type="component" value="Unassembled WGS sequence"/>
</dbReference>
<dbReference type="PANTHER" id="PTHR30026:SF20">
    <property type="entry name" value="OUTER MEMBRANE PROTEIN TOLC"/>
    <property type="match status" value="1"/>
</dbReference>
<dbReference type="GO" id="GO:0015562">
    <property type="term" value="F:efflux transmembrane transporter activity"/>
    <property type="evidence" value="ECO:0007669"/>
    <property type="project" value="InterPro"/>
</dbReference>
<dbReference type="InterPro" id="IPR003423">
    <property type="entry name" value="OMP_efflux"/>
</dbReference>
<dbReference type="Gene3D" id="1.20.1600.10">
    <property type="entry name" value="Outer membrane efflux proteins (OEP)"/>
    <property type="match status" value="1"/>
</dbReference>
<evidence type="ECO:0000313" key="8">
    <source>
        <dbReference type="EMBL" id="RKX71411.1"/>
    </source>
</evidence>
<evidence type="ECO:0000256" key="5">
    <source>
        <dbReference type="ARBA" id="ARBA00022692"/>
    </source>
</evidence>
<dbReference type="GO" id="GO:1990281">
    <property type="term" value="C:efflux pump complex"/>
    <property type="evidence" value="ECO:0007669"/>
    <property type="project" value="TreeGrafter"/>
</dbReference>
<organism evidence="8 9">
    <name type="scientific">candidate division TA06 bacterium</name>
    <dbReference type="NCBI Taxonomy" id="2250710"/>
    <lineage>
        <taxon>Bacteria</taxon>
        <taxon>Bacteria division TA06</taxon>
    </lineage>
</organism>
<protein>
    <recommendedName>
        <fullName evidence="10">TolC family protein</fullName>
    </recommendedName>
</protein>
<keyword evidence="7" id="KW-0998">Cell outer membrane</keyword>
<evidence type="ECO:0000256" key="4">
    <source>
        <dbReference type="ARBA" id="ARBA00022452"/>
    </source>
</evidence>
<dbReference type="GO" id="GO:0015288">
    <property type="term" value="F:porin activity"/>
    <property type="evidence" value="ECO:0007669"/>
    <property type="project" value="TreeGrafter"/>
</dbReference>
<keyword evidence="3" id="KW-0813">Transport</keyword>
<dbReference type="InterPro" id="IPR051906">
    <property type="entry name" value="TolC-like"/>
</dbReference>
<comment type="subcellular location">
    <subcellularLocation>
        <location evidence="1">Cell outer membrane</location>
    </subcellularLocation>
</comment>
<evidence type="ECO:0000256" key="6">
    <source>
        <dbReference type="ARBA" id="ARBA00023136"/>
    </source>
</evidence>
<evidence type="ECO:0008006" key="10">
    <source>
        <dbReference type="Google" id="ProtNLM"/>
    </source>
</evidence>
<dbReference type="PANTHER" id="PTHR30026">
    <property type="entry name" value="OUTER MEMBRANE PROTEIN TOLC"/>
    <property type="match status" value="1"/>
</dbReference>
<evidence type="ECO:0000256" key="2">
    <source>
        <dbReference type="ARBA" id="ARBA00007613"/>
    </source>
</evidence>
<evidence type="ECO:0000256" key="1">
    <source>
        <dbReference type="ARBA" id="ARBA00004442"/>
    </source>
</evidence>
<dbReference type="EMBL" id="QNBD01000091">
    <property type="protein sequence ID" value="RKX71411.1"/>
    <property type="molecule type" value="Genomic_DNA"/>
</dbReference>
<keyword evidence="4" id="KW-1134">Transmembrane beta strand</keyword>
<keyword evidence="6" id="KW-0472">Membrane</keyword>
<sequence>MIKKLFILLTILPVFTYGITLEDAIEYAKHHNLSIKSTYEEVNQAKAGKLSSISNFIPDISLNGSYTRLNEAPSIEIPAMIPGQSPMTITMGNINNWDGKLQVQQPLFTWGKMFQGYKIAEDNLKSSQIKYSAKKDSLTIQVISIYYGAIMAREFSALMNNTIKDVSGHVEIVRKRYNEGQASKFDLLSAETQLANLIPQKNRANNSYSLALKGFRMLLGDIDDTALTPEGEILFKEEILNEDSIKHIALTNNYSVKILRLTKNIVKRSVKIAKTANLPTFLGLFVYDYKWPDGMNERWKGSWAANLVVSCPLFNGGKTLSDIRKANSNLRIIEFAEKQLNEGITMAVHSLYSNYNLALENCKAQKVNVMKAREALDIAKIQYDEGLITNTNYMDAEVGLMKANVYLLQSKYDAIVNYYQIKYITGNISEEK</sequence>
<proteinExistence type="inferred from homology"/>
<comment type="similarity">
    <text evidence="2">Belongs to the outer membrane factor (OMF) (TC 1.B.17) family.</text>
</comment>
<evidence type="ECO:0000313" key="9">
    <source>
        <dbReference type="Proteomes" id="UP000271125"/>
    </source>
</evidence>
<keyword evidence="5" id="KW-0812">Transmembrane</keyword>
<dbReference type="GO" id="GO:0009279">
    <property type="term" value="C:cell outer membrane"/>
    <property type="evidence" value="ECO:0007669"/>
    <property type="project" value="UniProtKB-SubCell"/>
</dbReference>
<name>A0A660SN05_UNCT6</name>
<dbReference type="Pfam" id="PF02321">
    <property type="entry name" value="OEP"/>
    <property type="match status" value="2"/>
</dbReference>
<evidence type="ECO:0000256" key="7">
    <source>
        <dbReference type="ARBA" id="ARBA00023237"/>
    </source>
</evidence>
<gene>
    <name evidence="8" type="ORF">DRP43_02490</name>
</gene>
<accession>A0A660SN05</accession>
<comment type="caution">
    <text evidence="8">The sequence shown here is derived from an EMBL/GenBank/DDBJ whole genome shotgun (WGS) entry which is preliminary data.</text>
</comment>
<reference evidence="8 9" key="1">
    <citation type="submission" date="2018-06" db="EMBL/GenBank/DDBJ databases">
        <title>Extensive metabolic versatility and redundancy in microbially diverse, dynamic hydrothermal sediments.</title>
        <authorList>
            <person name="Dombrowski N."/>
            <person name="Teske A."/>
            <person name="Baker B.J."/>
        </authorList>
    </citation>
    <scope>NUCLEOTIDE SEQUENCE [LARGE SCALE GENOMIC DNA]</scope>
    <source>
        <strain evidence="8">B10_G13</strain>
    </source>
</reference>
<dbReference type="SUPFAM" id="SSF56954">
    <property type="entry name" value="Outer membrane efflux proteins (OEP)"/>
    <property type="match status" value="1"/>
</dbReference>
<evidence type="ECO:0000256" key="3">
    <source>
        <dbReference type="ARBA" id="ARBA00022448"/>
    </source>
</evidence>